<dbReference type="Proteomes" id="UP001214441">
    <property type="component" value="Unassembled WGS sequence"/>
</dbReference>
<evidence type="ECO:0000256" key="4">
    <source>
        <dbReference type="ARBA" id="ARBA00022723"/>
    </source>
</evidence>
<dbReference type="InterPro" id="IPR045175">
    <property type="entry name" value="M28_fam"/>
</dbReference>
<evidence type="ECO:0000256" key="8">
    <source>
        <dbReference type="SAM" id="MobiDB-lite"/>
    </source>
</evidence>
<comment type="similarity">
    <text evidence="1">Belongs to the peptidase M28 family. M28A subfamily.</text>
</comment>
<evidence type="ECO:0000256" key="9">
    <source>
        <dbReference type="SAM" id="SignalP"/>
    </source>
</evidence>
<keyword evidence="13" id="KW-1185">Reference proteome</keyword>
<comment type="caution">
    <text evidence="12">The sequence shown here is derived from an EMBL/GenBank/DDBJ whole genome shotgun (WGS) entry which is preliminary data.</text>
</comment>
<organism evidence="12 13">
    <name type="scientific">Streptomyces iconiensis</name>
    <dbReference type="NCBI Taxonomy" id="1384038"/>
    <lineage>
        <taxon>Bacteria</taxon>
        <taxon>Bacillati</taxon>
        <taxon>Actinomycetota</taxon>
        <taxon>Actinomycetes</taxon>
        <taxon>Kitasatosporales</taxon>
        <taxon>Streptomycetaceae</taxon>
        <taxon>Streptomyces</taxon>
    </lineage>
</organism>
<dbReference type="Gene3D" id="3.40.630.10">
    <property type="entry name" value="Zn peptidases"/>
    <property type="match status" value="1"/>
</dbReference>
<dbReference type="SUPFAM" id="SSF52025">
    <property type="entry name" value="PA domain"/>
    <property type="match status" value="1"/>
</dbReference>
<dbReference type="Gene3D" id="3.50.30.30">
    <property type="match status" value="1"/>
</dbReference>
<dbReference type="EMBL" id="JANCPR020000006">
    <property type="protein sequence ID" value="MDJ1131807.1"/>
    <property type="molecule type" value="Genomic_DNA"/>
</dbReference>
<reference evidence="12 13" key="1">
    <citation type="submission" date="2023-05" db="EMBL/GenBank/DDBJ databases">
        <title>Streptantibioticus silvisoli sp. nov., acidotolerant actinomycetes 1 from pine litter.</title>
        <authorList>
            <person name="Swiecimska M."/>
            <person name="Golinska P."/>
            <person name="Sangal V."/>
            <person name="Wachnowicz B."/>
            <person name="Goodfellow M."/>
        </authorList>
    </citation>
    <scope>NUCLEOTIDE SEQUENCE [LARGE SCALE GENOMIC DNA]</scope>
    <source>
        <strain evidence="12 13">DSM 42109</strain>
    </source>
</reference>
<evidence type="ECO:0000256" key="5">
    <source>
        <dbReference type="ARBA" id="ARBA00022729"/>
    </source>
</evidence>
<evidence type="ECO:0000256" key="6">
    <source>
        <dbReference type="ARBA" id="ARBA00022801"/>
    </source>
</evidence>
<evidence type="ECO:0000256" key="2">
    <source>
        <dbReference type="ARBA" id="ARBA00022438"/>
    </source>
</evidence>
<keyword evidence="4" id="KW-0479">Metal-binding</keyword>
<feature type="domain" description="PA" evidence="10">
    <location>
        <begin position="172"/>
        <end position="250"/>
    </location>
</feature>
<feature type="region of interest" description="Disordered" evidence="8">
    <location>
        <begin position="513"/>
        <end position="570"/>
    </location>
</feature>
<dbReference type="CDD" id="cd03876">
    <property type="entry name" value="M28_SGAP_like"/>
    <property type="match status" value="1"/>
</dbReference>
<feature type="chain" id="PRO_5046037874" evidence="9">
    <location>
        <begin position="31"/>
        <end position="570"/>
    </location>
</feature>
<evidence type="ECO:0000259" key="11">
    <source>
        <dbReference type="Pfam" id="PF04389"/>
    </source>
</evidence>
<feature type="domain" description="Peptidase M28" evidence="11">
    <location>
        <begin position="279"/>
        <end position="499"/>
    </location>
</feature>
<feature type="compositionally biased region" description="Basic and acidic residues" evidence="8">
    <location>
        <begin position="514"/>
        <end position="543"/>
    </location>
</feature>
<dbReference type="SUPFAM" id="SSF53187">
    <property type="entry name" value="Zn-dependent exopeptidases"/>
    <property type="match status" value="1"/>
</dbReference>
<evidence type="ECO:0000313" key="12">
    <source>
        <dbReference type="EMBL" id="MDJ1131807.1"/>
    </source>
</evidence>
<evidence type="ECO:0000313" key="13">
    <source>
        <dbReference type="Proteomes" id="UP001214441"/>
    </source>
</evidence>
<feature type="region of interest" description="Disordered" evidence="8">
    <location>
        <begin position="389"/>
        <end position="408"/>
    </location>
</feature>
<dbReference type="RefSeq" id="WP_274044473.1">
    <property type="nucleotide sequence ID" value="NZ_JANCPR020000006.1"/>
</dbReference>
<keyword evidence="5 9" id="KW-0732">Signal</keyword>
<keyword evidence="3" id="KW-0645">Protease</keyword>
<proteinExistence type="inferred from homology"/>
<keyword evidence="7" id="KW-0862">Zinc</keyword>
<dbReference type="InterPro" id="IPR041756">
    <property type="entry name" value="M28_SGAP-like"/>
</dbReference>
<dbReference type="InterPro" id="IPR046450">
    <property type="entry name" value="PA_dom_sf"/>
</dbReference>
<evidence type="ECO:0000256" key="3">
    <source>
        <dbReference type="ARBA" id="ARBA00022670"/>
    </source>
</evidence>
<keyword evidence="2" id="KW-0031">Aminopeptidase</keyword>
<sequence>MHEPLRNRPTRPKRATRARAVAALAATALAAPLLLSASTGSATASGGHDPGKEGRKLAHKLVHKTGAQGAGKHLRAFQAIADASKGNRAAGFAGHERSAKYAGKLLKAAGYKVTYQKFEFTYRETLAEKLKVLEPEQRDVPITLMTYTKSTPRGGLEAPVAEVSPSGGGADESPGCQAADYASGTFTGKIALIKRGGCSFAEKQAAAAGAGAVGAVIYNNIDGALNGTLGSPTDARVPTGGLTKADGEALSALVAKNDEGKVTINLELREHQEQRTTPNVIAETRGGDPDNVVMLGAHLDSVSEGPGINDNASGSAGILETALQLAKADRKGKHANKVRFALWSAEELGLLGAEHYVEKLPAAEREKIQLYLNFDMIASPNFGVFAYDGDDSDGTGSGPGPAGSGQLEKDLSDFLATRGLETRGTDFDGRSDYGPFIAAGIPSGGTFTGAEKVKTAEQRKLWGGTEGTAFDSCYHQACDTLKNISKRAFDANVKAIANAVGHYAWDTRSLPEVTAKDTKSTESPKEVKDPKDPKTLEEAKPAESAKATEGAKAPKKATTSALYKGERLVR</sequence>
<evidence type="ECO:0000256" key="7">
    <source>
        <dbReference type="ARBA" id="ARBA00022833"/>
    </source>
</evidence>
<dbReference type="PANTHER" id="PTHR12147">
    <property type="entry name" value="METALLOPEPTIDASE M28 FAMILY MEMBER"/>
    <property type="match status" value="1"/>
</dbReference>
<dbReference type="InterPro" id="IPR007484">
    <property type="entry name" value="Peptidase_M28"/>
</dbReference>
<dbReference type="InterPro" id="IPR003137">
    <property type="entry name" value="PA_domain"/>
</dbReference>
<dbReference type="Pfam" id="PF02225">
    <property type="entry name" value="PA"/>
    <property type="match status" value="1"/>
</dbReference>
<protein>
    <submittedName>
        <fullName evidence="12">M28 family metallopeptidase</fullName>
    </submittedName>
</protein>
<name>A0ABT6ZRW2_9ACTN</name>
<keyword evidence="6" id="KW-0378">Hydrolase</keyword>
<evidence type="ECO:0000259" key="10">
    <source>
        <dbReference type="Pfam" id="PF02225"/>
    </source>
</evidence>
<gene>
    <name evidence="12" type="ORF">NMN56_007520</name>
</gene>
<accession>A0ABT6ZRW2</accession>
<feature type="signal peptide" evidence="9">
    <location>
        <begin position="1"/>
        <end position="30"/>
    </location>
</feature>
<dbReference type="PANTHER" id="PTHR12147:SF26">
    <property type="entry name" value="PEPTIDASE M28 DOMAIN-CONTAINING PROTEIN"/>
    <property type="match status" value="1"/>
</dbReference>
<dbReference type="Pfam" id="PF04389">
    <property type="entry name" value="Peptidase_M28"/>
    <property type="match status" value="1"/>
</dbReference>
<evidence type="ECO:0000256" key="1">
    <source>
        <dbReference type="ARBA" id="ARBA00005957"/>
    </source>
</evidence>